<name>A0ABR8GJD3_9CYAN</name>
<organism evidence="2 3">
    <name type="scientific">Scytonema hofmannii FACHB-248</name>
    <dbReference type="NCBI Taxonomy" id="1842502"/>
    <lineage>
        <taxon>Bacteria</taxon>
        <taxon>Bacillati</taxon>
        <taxon>Cyanobacteriota</taxon>
        <taxon>Cyanophyceae</taxon>
        <taxon>Nostocales</taxon>
        <taxon>Scytonemataceae</taxon>
        <taxon>Scytonema</taxon>
    </lineage>
</organism>
<evidence type="ECO:0000313" key="2">
    <source>
        <dbReference type="EMBL" id="MBD2603495.1"/>
    </source>
</evidence>
<dbReference type="PANTHER" id="PTHR22916">
    <property type="entry name" value="GLYCOSYLTRANSFERASE"/>
    <property type="match status" value="1"/>
</dbReference>
<dbReference type="InterPro" id="IPR029044">
    <property type="entry name" value="Nucleotide-diphossugar_trans"/>
</dbReference>
<sequence>MNKLPLVTVIIPVYNSAKFLAEALDSVFAQTYHPLEVIIVDDGSTDDSAKIAKTYPSVRYLYQPNQGAATARNVGIASAEGELIALLDADDVWKPEKLSLQVEYLNQHPQIGILATKVYQFFESEVELPPGFRHDKLLGEQPGMIPSTLVIRKTVFNQIGVFSPEFVPSEDTEWLCRARDSQVEIAMLSEVLATHRLHGSNISWNMVSTSSSRLLKILKASIDRKSHQNR</sequence>
<dbReference type="SUPFAM" id="SSF53448">
    <property type="entry name" value="Nucleotide-diphospho-sugar transferases"/>
    <property type="match status" value="1"/>
</dbReference>
<feature type="domain" description="Glycosyltransferase 2-like" evidence="1">
    <location>
        <begin position="8"/>
        <end position="121"/>
    </location>
</feature>
<dbReference type="Pfam" id="PF00535">
    <property type="entry name" value="Glycos_transf_2"/>
    <property type="match status" value="1"/>
</dbReference>
<evidence type="ECO:0000259" key="1">
    <source>
        <dbReference type="Pfam" id="PF00535"/>
    </source>
</evidence>
<dbReference type="RefSeq" id="WP_029637490.1">
    <property type="nucleotide sequence ID" value="NZ_JACJTA010000004.1"/>
</dbReference>
<accession>A0ABR8GJD3</accession>
<dbReference type="PANTHER" id="PTHR22916:SF3">
    <property type="entry name" value="UDP-GLCNAC:BETAGAL BETA-1,3-N-ACETYLGLUCOSAMINYLTRANSFERASE-LIKE PROTEIN 1"/>
    <property type="match status" value="1"/>
</dbReference>
<proteinExistence type="predicted"/>
<evidence type="ECO:0000313" key="3">
    <source>
        <dbReference type="Proteomes" id="UP000660380"/>
    </source>
</evidence>
<gene>
    <name evidence="2" type="ORF">H6G81_02855</name>
</gene>
<reference evidence="2 3" key="1">
    <citation type="journal article" date="2020" name="ISME J.">
        <title>Comparative genomics reveals insights into cyanobacterial evolution and habitat adaptation.</title>
        <authorList>
            <person name="Chen M.Y."/>
            <person name="Teng W.K."/>
            <person name="Zhao L."/>
            <person name="Hu C.X."/>
            <person name="Zhou Y.K."/>
            <person name="Han B.P."/>
            <person name="Song L.R."/>
            <person name="Shu W.S."/>
        </authorList>
    </citation>
    <scope>NUCLEOTIDE SEQUENCE [LARGE SCALE GENOMIC DNA]</scope>
    <source>
        <strain evidence="2 3">FACHB-248</strain>
    </source>
</reference>
<dbReference type="Proteomes" id="UP000660380">
    <property type="component" value="Unassembled WGS sequence"/>
</dbReference>
<dbReference type="EMBL" id="JACJTA010000004">
    <property type="protein sequence ID" value="MBD2603495.1"/>
    <property type="molecule type" value="Genomic_DNA"/>
</dbReference>
<dbReference type="CDD" id="cd00761">
    <property type="entry name" value="Glyco_tranf_GTA_type"/>
    <property type="match status" value="1"/>
</dbReference>
<dbReference type="InterPro" id="IPR001173">
    <property type="entry name" value="Glyco_trans_2-like"/>
</dbReference>
<comment type="caution">
    <text evidence="2">The sequence shown here is derived from an EMBL/GenBank/DDBJ whole genome shotgun (WGS) entry which is preliminary data.</text>
</comment>
<dbReference type="Gene3D" id="3.90.550.10">
    <property type="entry name" value="Spore Coat Polysaccharide Biosynthesis Protein SpsA, Chain A"/>
    <property type="match status" value="1"/>
</dbReference>
<keyword evidence="3" id="KW-1185">Reference proteome</keyword>
<protein>
    <submittedName>
        <fullName evidence="2">Glycosyltransferase family 2 protein</fullName>
    </submittedName>
</protein>